<reference evidence="2 3" key="1">
    <citation type="submission" date="2019-07" db="EMBL/GenBank/DDBJ databases">
        <title>Whole genome shotgun sequence of Chryseobacterium hagamense NBRC 105253.</title>
        <authorList>
            <person name="Hosoyama A."/>
            <person name="Uohara A."/>
            <person name="Ohji S."/>
            <person name="Ichikawa N."/>
        </authorList>
    </citation>
    <scope>NUCLEOTIDE SEQUENCE [LARGE SCALE GENOMIC DNA]</scope>
    <source>
        <strain evidence="2 3">NBRC 105253</strain>
    </source>
</reference>
<dbReference type="Gene3D" id="2.60.120.10">
    <property type="entry name" value="Jelly Rolls"/>
    <property type="match status" value="1"/>
</dbReference>
<dbReference type="InterPro" id="IPR000595">
    <property type="entry name" value="cNMP-bd_dom"/>
</dbReference>
<accession>A0A511YPN2</accession>
<dbReference type="InterPro" id="IPR014710">
    <property type="entry name" value="RmlC-like_jellyroll"/>
</dbReference>
<evidence type="ECO:0000259" key="1">
    <source>
        <dbReference type="PROSITE" id="PS50042"/>
    </source>
</evidence>
<dbReference type="OrthoDB" id="680421at2"/>
<proteinExistence type="predicted"/>
<evidence type="ECO:0000313" key="3">
    <source>
        <dbReference type="Proteomes" id="UP000321863"/>
    </source>
</evidence>
<dbReference type="InterPro" id="IPR018490">
    <property type="entry name" value="cNMP-bd_dom_sf"/>
</dbReference>
<gene>
    <name evidence="2" type="ORF">CHA01nite_29010</name>
</gene>
<organism evidence="2 3">
    <name type="scientific">Chryseobacterium hagamense</name>
    <dbReference type="NCBI Taxonomy" id="395935"/>
    <lineage>
        <taxon>Bacteria</taxon>
        <taxon>Pseudomonadati</taxon>
        <taxon>Bacteroidota</taxon>
        <taxon>Flavobacteriia</taxon>
        <taxon>Flavobacteriales</taxon>
        <taxon>Weeksellaceae</taxon>
        <taxon>Chryseobacterium group</taxon>
        <taxon>Chryseobacterium</taxon>
    </lineage>
</organism>
<name>A0A511YPN2_9FLAO</name>
<dbReference type="RefSeq" id="WP_146942667.1">
    <property type="nucleotide sequence ID" value="NZ_BJYJ01000019.1"/>
</dbReference>
<comment type="caution">
    <text evidence="2">The sequence shown here is derived from an EMBL/GenBank/DDBJ whole genome shotgun (WGS) entry which is preliminary data.</text>
</comment>
<sequence>MIGNGFSGAADFLSFVSLLSLPESEAIALLNSKLYEKKYRKGELILETGQICKRIYFVDSGLVKTFFYTDTREFIMRFFSESSMFTVLDSFVLQQPSAYSVEALEDTTVTCLNHNDLELLCSRYHSIETFYRKLLSLAAVNMMDRIGSTLEEKAVIAYRKFLKEQGPLLQRISLADLASYLGITQVSLSRIRAMK</sequence>
<feature type="domain" description="Cyclic nucleotide-binding" evidence="1">
    <location>
        <begin position="18"/>
        <end position="120"/>
    </location>
</feature>
<dbReference type="CDD" id="cd00038">
    <property type="entry name" value="CAP_ED"/>
    <property type="match status" value="1"/>
</dbReference>
<dbReference type="AlphaFoldDB" id="A0A511YPN2"/>
<dbReference type="SMART" id="SM00100">
    <property type="entry name" value="cNMP"/>
    <property type="match status" value="1"/>
</dbReference>
<dbReference type="EMBL" id="BJYJ01000019">
    <property type="protein sequence ID" value="GEN77161.1"/>
    <property type="molecule type" value="Genomic_DNA"/>
</dbReference>
<evidence type="ECO:0000313" key="2">
    <source>
        <dbReference type="EMBL" id="GEN77161.1"/>
    </source>
</evidence>
<dbReference type="SUPFAM" id="SSF51206">
    <property type="entry name" value="cAMP-binding domain-like"/>
    <property type="match status" value="1"/>
</dbReference>
<dbReference type="Proteomes" id="UP000321863">
    <property type="component" value="Unassembled WGS sequence"/>
</dbReference>
<protein>
    <submittedName>
        <fullName evidence="2">Cyclic nucleotide-binding protein</fullName>
    </submittedName>
</protein>
<keyword evidence="3" id="KW-1185">Reference proteome</keyword>
<dbReference type="PROSITE" id="PS50042">
    <property type="entry name" value="CNMP_BINDING_3"/>
    <property type="match status" value="1"/>
</dbReference>
<dbReference type="Pfam" id="PF00027">
    <property type="entry name" value="cNMP_binding"/>
    <property type="match status" value="1"/>
</dbReference>